<keyword evidence="3" id="KW-1185">Reference proteome</keyword>
<accession>A0A1D1VXB0</accession>
<evidence type="ECO:0000256" key="1">
    <source>
        <dbReference type="SAM" id="MobiDB-lite"/>
    </source>
</evidence>
<name>A0A1D1VXB0_RAMVA</name>
<dbReference type="AlphaFoldDB" id="A0A1D1VXB0"/>
<dbReference type="EMBL" id="BDGG01000009">
    <property type="protein sequence ID" value="GAV03249.1"/>
    <property type="molecule type" value="Genomic_DNA"/>
</dbReference>
<sequence length="71" mass="7722">MAESAGREVTEQLPVPKPAVGLSGTVDSSQPLVIYNTTEKFLDGEQKMYMLSDQIVVVQNFESLNGPHLDA</sequence>
<gene>
    <name evidence="2" type="primary">RvY_13701-1</name>
    <name evidence="2" type="synonym">RvY_13701.1</name>
    <name evidence="2" type="ORF">RvY_13701</name>
</gene>
<proteinExistence type="predicted"/>
<reference evidence="2 3" key="1">
    <citation type="journal article" date="2016" name="Nat. Commun.">
        <title>Extremotolerant tardigrade genome and improved radiotolerance of human cultured cells by tardigrade-unique protein.</title>
        <authorList>
            <person name="Hashimoto T."/>
            <person name="Horikawa D.D."/>
            <person name="Saito Y."/>
            <person name="Kuwahara H."/>
            <person name="Kozuka-Hata H."/>
            <person name="Shin-I T."/>
            <person name="Minakuchi Y."/>
            <person name="Ohishi K."/>
            <person name="Motoyama A."/>
            <person name="Aizu T."/>
            <person name="Enomoto A."/>
            <person name="Kondo K."/>
            <person name="Tanaka S."/>
            <person name="Hara Y."/>
            <person name="Koshikawa S."/>
            <person name="Sagara H."/>
            <person name="Miura T."/>
            <person name="Yokobori S."/>
            <person name="Miyagawa K."/>
            <person name="Suzuki Y."/>
            <person name="Kubo T."/>
            <person name="Oyama M."/>
            <person name="Kohara Y."/>
            <person name="Fujiyama A."/>
            <person name="Arakawa K."/>
            <person name="Katayama T."/>
            <person name="Toyoda A."/>
            <person name="Kunieda T."/>
        </authorList>
    </citation>
    <scope>NUCLEOTIDE SEQUENCE [LARGE SCALE GENOMIC DNA]</scope>
    <source>
        <strain evidence="2 3">YOKOZUNA-1</strain>
    </source>
</reference>
<evidence type="ECO:0000313" key="2">
    <source>
        <dbReference type="EMBL" id="GAV03249.1"/>
    </source>
</evidence>
<organism evidence="2 3">
    <name type="scientific">Ramazzottius varieornatus</name>
    <name type="common">Water bear</name>
    <name type="synonym">Tardigrade</name>
    <dbReference type="NCBI Taxonomy" id="947166"/>
    <lineage>
        <taxon>Eukaryota</taxon>
        <taxon>Metazoa</taxon>
        <taxon>Ecdysozoa</taxon>
        <taxon>Tardigrada</taxon>
        <taxon>Eutardigrada</taxon>
        <taxon>Parachela</taxon>
        <taxon>Hypsibioidea</taxon>
        <taxon>Ramazzottiidae</taxon>
        <taxon>Ramazzottius</taxon>
    </lineage>
</organism>
<dbReference type="Proteomes" id="UP000186922">
    <property type="component" value="Unassembled WGS sequence"/>
</dbReference>
<evidence type="ECO:0000313" key="3">
    <source>
        <dbReference type="Proteomes" id="UP000186922"/>
    </source>
</evidence>
<comment type="caution">
    <text evidence="2">The sequence shown here is derived from an EMBL/GenBank/DDBJ whole genome shotgun (WGS) entry which is preliminary data.</text>
</comment>
<feature type="compositionally biased region" description="Basic and acidic residues" evidence="1">
    <location>
        <begin position="1"/>
        <end position="10"/>
    </location>
</feature>
<feature type="region of interest" description="Disordered" evidence="1">
    <location>
        <begin position="1"/>
        <end position="21"/>
    </location>
</feature>
<protein>
    <submittedName>
        <fullName evidence="2">Uncharacterized protein</fullName>
    </submittedName>
</protein>